<accession>A0A1B7ML10</accession>
<sequence>MSILSHPCAISCSSPSTSGSIVTLLASSGLMRFSWLQNSRQRSARVDCAERRDLTCESSRRPRLNSRSTSIDVVMSAVSVLAHARWATT</sequence>
<dbReference type="EMBL" id="KV448795">
    <property type="protein sequence ID" value="OAX33294.1"/>
    <property type="molecule type" value="Genomic_DNA"/>
</dbReference>
<protein>
    <submittedName>
        <fullName evidence="1">Uncharacterized protein</fullName>
    </submittedName>
</protein>
<name>A0A1B7ML10_9AGAM</name>
<proteinExistence type="predicted"/>
<gene>
    <name evidence="1" type="ORF">K503DRAFT_533890</name>
</gene>
<dbReference type="InParanoid" id="A0A1B7ML10"/>
<dbReference type="Proteomes" id="UP000092154">
    <property type="component" value="Unassembled WGS sequence"/>
</dbReference>
<evidence type="ECO:0000313" key="2">
    <source>
        <dbReference type="Proteomes" id="UP000092154"/>
    </source>
</evidence>
<reference evidence="1 2" key="1">
    <citation type="submission" date="2016-06" db="EMBL/GenBank/DDBJ databases">
        <title>Comparative genomics of the ectomycorrhizal sister species Rhizopogon vinicolor and Rhizopogon vesiculosus (Basidiomycota: Boletales) reveals a divergence of the mating type B locus.</title>
        <authorList>
            <consortium name="DOE Joint Genome Institute"/>
            <person name="Mujic A.B."/>
            <person name="Kuo A."/>
            <person name="Tritt A."/>
            <person name="Lipzen A."/>
            <person name="Chen C."/>
            <person name="Johnson J."/>
            <person name="Sharma A."/>
            <person name="Barry K."/>
            <person name="Grigoriev I.V."/>
            <person name="Spatafora J.W."/>
        </authorList>
    </citation>
    <scope>NUCLEOTIDE SEQUENCE [LARGE SCALE GENOMIC DNA]</scope>
    <source>
        <strain evidence="1 2">AM-OR11-026</strain>
    </source>
</reference>
<keyword evidence="2" id="KW-1185">Reference proteome</keyword>
<dbReference type="AlphaFoldDB" id="A0A1B7ML10"/>
<organism evidence="1 2">
    <name type="scientific">Rhizopogon vinicolor AM-OR11-026</name>
    <dbReference type="NCBI Taxonomy" id="1314800"/>
    <lineage>
        <taxon>Eukaryota</taxon>
        <taxon>Fungi</taxon>
        <taxon>Dikarya</taxon>
        <taxon>Basidiomycota</taxon>
        <taxon>Agaricomycotina</taxon>
        <taxon>Agaricomycetes</taxon>
        <taxon>Agaricomycetidae</taxon>
        <taxon>Boletales</taxon>
        <taxon>Suillineae</taxon>
        <taxon>Rhizopogonaceae</taxon>
        <taxon>Rhizopogon</taxon>
    </lineage>
</organism>
<evidence type="ECO:0000313" key="1">
    <source>
        <dbReference type="EMBL" id="OAX33294.1"/>
    </source>
</evidence>